<reference evidence="5 6" key="1">
    <citation type="submission" date="2019-03" db="EMBL/GenBank/DDBJ databases">
        <title>Whole genome sequence of a novel Rubrobacter taiwanensis strain, isolated from Yellowstone National Park.</title>
        <authorList>
            <person name="Freed S."/>
            <person name="Ramaley R.F."/>
            <person name="Kyndt J.A."/>
        </authorList>
    </citation>
    <scope>NUCLEOTIDE SEQUENCE [LARGE SCALE GENOMIC DNA]</scope>
    <source>
        <strain evidence="5 6">Yellowstone</strain>
    </source>
</reference>
<dbReference type="Gene3D" id="3.40.50.2300">
    <property type="match status" value="1"/>
</dbReference>
<dbReference type="PROSITE" id="PS00622">
    <property type="entry name" value="HTH_LUXR_1"/>
    <property type="match status" value="1"/>
</dbReference>
<dbReference type="PANTHER" id="PTHR44688">
    <property type="entry name" value="DNA-BINDING TRANSCRIPTIONAL ACTIVATOR DEVR_DOSR"/>
    <property type="match status" value="1"/>
</dbReference>
<dbReference type="PROSITE" id="PS50043">
    <property type="entry name" value="HTH_LUXR_2"/>
    <property type="match status" value="1"/>
</dbReference>
<dbReference type="PRINTS" id="PR00038">
    <property type="entry name" value="HTHLUXR"/>
</dbReference>
<sequence length="175" mass="18110">MLAGGEIRVVGESAELAGLPEADVVLLAGELPEEPEIPEEVAPALLSDDGSAAAVLQELSSGGWALVSPDAPAEELRAAVAAAARGLVAVSRELAGVVADSRSVAAEELDEPLTARELEVLDLLSRGLSNRAIAEELHLSEHTVKFHVSSIYAKLGARSRTEAVSRGARYGLVSL</sequence>
<feature type="domain" description="HTH luxR-type" evidence="4">
    <location>
        <begin position="106"/>
        <end position="171"/>
    </location>
</feature>
<keyword evidence="2" id="KW-0238">DNA-binding</keyword>
<comment type="caution">
    <text evidence="5">The sequence shown here is derived from an EMBL/GenBank/DDBJ whole genome shotgun (WGS) entry which is preliminary data.</text>
</comment>
<dbReference type="Proteomes" id="UP000295244">
    <property type="component" value="Unassembled WGS sequence"/>
</dbReference>
<proteinExistence type="predicted"/>
<dbReference type="GO" id="GO:0003677">
    <property type="term" value="F:DNA binding"/>
    <property type="evidence" value="ECO:0007669"/>
    <property type="project" value="UniProtKB-KW"/>
</dbReference>
<dbReference type="AlphaFoldDB" id="A0A4R1BEB3"/>
<dbReference type="GO" id="GO:0006355">
    <property type="term" value="P:regulation of DNA-templated transcription"/>
    <property type="evidence" value="ECO:0007669"/>
    <property type="project" value="InterPro"/>
</dbReference>
<dbReference type="SUPFAM" id="SSF46894">
    <property type="entry name" value="C-terminal effector domain of the bipartite response regulators"/>
    <property type="match status" value="1"/>
</dbReference>
<protein>
    <submittedName>
        <fullName evidence="5">Response regulator transcription factor</fullName>
    </submittedName>
</protein>
<dbReference type="SMART" id="SM00421">
    <property type="entry name" value="HTH_LUXR"/>
    <property type="match status" value="1"/>
</dbReference>
<accession>A0A4R1BEB3</accession>
<dbReference type="InterPro" id="IPR016032">
    <property type="entry name" value="Sig_transdc_resp-reg_C-effctor"/>
</dbReference>
<name>A0A4R1BEB3_9ACTN</name>
<gene>
    <name evidence="5" type="ORF">E0L93_12755</name>
</gene>
<dbReference type="InterPro" id="IPR000792">
    <property type="entry name" value="Tscrpt_reg_LuxR_C"/>
</dbReference>
<evidence type="ECO:0000259" key="4">
    <source>
        <dbReference type="PROSITE" id="PS50043"/>
    </source>
</evidence>
<dbReference type="CDD" id="cd06170">
    <property type="entry name" value="LuxR_C_like"/>
    <property type="match status" value="1"/>
</dbReference>
<keyword evidence="1" id="KW-0805">Transcription regulation</keyword>
<evidence type="ECO:0000256" key="2">
    <source>
        <dbReference type="ARBA" id="ARBA00023125"/>
    </source>
</evidence>
<evidence type="ECO:0000313" key="5">
    <source>
        <dbReference type="EMBL" id="TCJ15485.1"/>
    </source>
</evidence>
<dbReference type="PANTHER" id="PTHR44688:SF25">
    <property type="entry name" value="HTH LUXR-TYPE DOMAIN-CONTAINING PROTEIN"/>
    <property type="match status" value="1"/>
</dbReference>
<evidence type="ECO:0000256" key="1">
    <source>
        <dbReference type="ARBA" id="ARBA00023015"/>
    </source>
</evidence>
<keyword evidence="3" id="KW-0804">Transcription</keyword>
<evidence type="ECO:0000256" key="3">
    <source>
        <dbReference type="ARBA" id="ARBA00023163"/>
    </source>
</evidence>
<evidence type="ECO:0000313" key="6">
    <source>
        <dbReference type="Proteomes" id="UP000295244"/>
    </source>
</evidence>
<dbReference type="EMBL" id="SKBU01000025">
    <property type="protein sequence ID" value="TCJ15485.1"/>
    <property type="molecule type" value="Genomic_DNA"/>
</dbReference>
<dbReference type="Pfam" id="PF00196">
    <property type="entry name" value="GerE"/>
    <property type="match status" value="1"/>
</dbReference>
<keyword evidence="6" id="KW-1185">Reference proteome</keyword>
<organism evidence="5 6">
    <name type="scientific">Rubrobacter taiwanensis</name>
    <dbReference type="NCBI Taxonomy" id="185139"/>
    <lineage>
        <taxon>Bacteria</taxon>
        <taxon>Bacillati</taxon>
        <taxon>Actinomycetota</taxon>
        <taxon>Rubrobacteria</taxon>
        <taxon>Rubrobacterales</taxon>
        <taxon>Rubrobacteraceae</taxon>
        <taxon>Rubrobacter</taxon>
    </lineage>
</organism>
<dbReference type="OrthoDB" id="4865864at2"/>